<proteinExistence type="predicted"/>
<sequence length="69" mass="7846">MIKFDKKAMEKFNQIPDDMKAKILSNVYCSSCKDTVKIIDFTATISREDLLLKGKCEKCGTEVARLVEI</sequence>
<dbReference type="AlphaFoldDB" id="A0A7S7M355"/>
<organism evidence="1 2">
    <name type="scientific">Candidatus Sulfurimonas marisnigri</name>
    <dbReference type="NCBI Taxonomy" id="2740405"/>
    <lineage>
        <taxon>Bacteria</taxon>
        <taxon>Pseudomonadati</taxon>
        <taxon>Campylobacterota</taxon>
        <taxon>Epsilonproteobacteria</taxon>
        <taxon>Campylobacterales</taxon>
        <taxon>Sulfurimonadaceae</taxon>
        <taxon>Sulfurimonas</taxon>
    </lineage>
</organism>
<dbReference type="RefSeq" id="WP_194367737.1">
    <property type="nucleotide sequence ID" value="NZ_CP054493.1"/>
</dbReference>
<name>A0A7S7M355_9BACT</name>
<dbReference type="KEGG" id="smas:HUE87_05600"/>
<accession>A0A7S7M355</accession>
<evidence type="ECO:0000313" key="1">
    <source>
        <dbReference type="EMBL" id="QOY55699.1"/>
    </source>
</evidence>
<keyword evidence="2" id="KW-1185">Reference proteome</keyword>
<dbReference type="EMBL" id="CP054493">
    <property type="protein sequence ID" value="QOY55699.1"/>
    <property type="molecule type" value="Genomic_DNA"/>
</dbReference>
<gene>
    <name evidence="1" type="ORF">HUE87_05600</name>
</gene>
<evidence type="ECO:0000313" key="2">
    <source>
        <dbReference type="Proteomes" id="UP000593836"/>
    </source>
</evidence>
<dbReference type="Proteomes" id="UP000593836">
    <property type="component" value="Chromosome"/>
</dbReference>
<protein>
    <submittedName>
        <fullName evidence="1">Uncharacterized protein</fullName>
    </submittedName>
</protein>
<reference evidence="1 2" key="1">
    <citation type="submission" date="2020-05" db="EMBL/GenBank/DDBJ databases">
        <title>Sulfurimonas marisnigri, sp. nov., and Sulfurimonas baltica, sp. nov., manganese oxide reducing chemolithoautotrophs of the class Epsilonproteobacteria isolated from the pelagic redoxclines of the Black and Baltic Seas and emended description of the genus Sulfurimonas.</title>
        <authorList>
            <person name="Henkel J.V."/>
            <person name="Laudan C."/>
            <person name="Werner J."/>
            <person name="Neu T."/>
            <person name="Plewe S."/>
            <person name="Sproer C."/>
            <person name="Bunk B."/>
            <person name="Schulz-Vogt H.N."/>
        </authorList>
    </citation>
    <scope>NUCLEOTIDE SEQUENCE [LARGE SCALE GENOMIC DNA]</scope>
    <source>
        <strain evidence="1 2">SoZ1</strain>
    </source>
</reference>